<dbReference type="RefSeq" id="WP_119357444.1">
    <property type="nucleotide sequence ID" value="NZ_BJXM01000004.1"/>
</dbReference>
<dbReference type="OrthoDB" id="31929at2"/>
<evidence type="ECO:0000256" key="1">
    <source>
        <dbReference type="SAM" id="Coils"/>
    </source>
</evidence>
<protein>
    <submittedName>
        <fullName evidence="4">Chromosome partition protein Smc</fullName>
    </submittedName>
</protein>
<feature type="coiled-coil region" evidence="1">
    <location>
        <begin position="31"/>
        <end position="177"/>
    </location>
</feature>
<dbReference type="PANTHER" id="PTHR39082:SF1">
    <property type="entry name" value="SCAVENGER RECEPTOR CLASS A MEMBER 3"/>
    <property type="match status" value="1"/>
</dbReference>
<dbReference type="EMBL" id="QWLB01000025">
    <property type="protein sequence ID" value="RIH92085.1"/>
    <property type="molecule type" value="Genomic_DNA"/>
</dbReference>
<dbReference type="InterPro" id="IPR052376">
    <property type="entry name" value="Oxidative_Scav/Glycosyltrans"/>
</dbReference>
<dbReference type="AlphaFoldDB" id="A0A399F8Q7"/>
<sequence length="245" mass="28029">MDPLAQLNHLQDKDLELDRIREEQGLIPSELSAAREEFGTLEHQLADLQDRLREVRVVYHRADLELQDLKGKYDRAKQAQMGASSAKEQTQYGEQMRQLEDRIEELEGNEKKKIEGEIMPLMEQMDKLEGEIEGVRAKVEEARPKLEAMEAANRDRIAELEATYQEKKRERDALASRIPANIVREYESIRRARRGTGLARMAKAGAGYRCTACNVQLPMHVAQQVFGGNKIVRCPSCGRILWKGE</sequence>
<comment type="caution">
    <text evidence="4">The sequence shown here is derived from an EMBL/GenBank/DDBJ whole genome shotgun (WGS) entry which is preliminary data.</text>
</comment>
<evidence type="ECO:0000259" key="2">
    <source>
        <dbReference type="Pfam" id="PF02591"/>
    </source>
</evidence>
<accession>A0A399F8Q7</accession>
<dbReference type="PANTHER" id="PTHR39082">
    <property type="entry name" value="PHOSPHOLIPASE C-BETA-2-RELATED"/>
    <property type="match status" value="1"/>
</dbReference>
<reference evidence="4 5" key="1">
    <citation type="submission" date="2018-08" db="EMBL/GenBank/DDBJ databases">
        <title>Meiothermus granaticius genome AF-68 sequencing project.</title>
        <authorList>
            <person name="Da Costa M.S."/>
            <person name="Albuquerque L."/>
            <person name="Raposo P."/>
            <person name="Froufe H.J.C."/>
            <person name="Barroso C.S."/>
            <person name="Egas C."/>
        </authorList>
    </citation>
    <scope>NUCLEOTIDE SEQUENCE [LARGE SCALE GENOMIC DNA]</scope>
    <source>
        <strain evidence="4 5">AF-68</strain>
    </source>
</reference>
<evidence type="ECO:0000313" key="4">
    <source>
        <dbReference type="EMBL" id="RIH92085.1"/>
    </source>
</evidence>
<gene>
    <name evidence="4" type="primary">smc_2</name>
    <name evidence="4" type="ORF">Mgrana_01962</name>
</gene>
<dbReference type="Pfam" id="PF24481">
    <property type="entry name" value="CT398_CC"/>
    <property type="match status" value="1"/>
</dbReference>
<keyword evidence="1" id="KW-0175">Coiled coil</keyword>
<feature type="domain" description="C4-type zinc ribbon" evidence="2">
    <location>
        <begin position="209"/>
        <end position="241"/>
    </location>
</feature>
<dbReference type="Pfam" id="PF02591">
    <property type="entry name" value="Zn_ribbon_9"/>
    <property type="match status" value="1"/>
</dbReference>
<proteinExistence type="predicted"/>
<keyword evidence="5" id="KW-1185">Reference proteome</keyword>
<dbReference type="Proteomes" id="UP000266178">
    <property type="component" value="Unassembled WGS sequence"/>
</dbReference>
<name>A0A399F8Q7_9DEIN</name>
<evidence type="ECO:0000259" key="3">
    <source>
        <dbReference type="Pfam" id="PF24481"/>
    </source>
</evidence>
<dbReference type="InterPro" id="IPR003743">
    <property type="entry name" value="Zf-RING_7"/>
</dbReference>
<feature type="domain" description="CT398-like coiled coil hairpin" evidence="3">
    <location>
        <begin position="10"/>
        <end position="192"/>
    </location>
</feature>
<organism evidence="4 5">
    <name type="scientific">Meiothermus granaticius NBRC 107808</name>
    <dbReference type="NCBI Taxonomy" id="1227551"/>
    <lineage>
        <taxon>Bacteria</taxon>
        <taxon>Thermotogati</taxon>
        <taxon>Deinococcota</taxon>
        <taxon>Deinococci</taxon>
        <taxon>Thermales</taxon>
        <taxon>Thermaceae</taxon>
        <taxon>Meiothermus</taxon>
    </lineage>
</organism>
<evidence type="ECO:0000313" key="5">
    <source>
        <dbReference type="Proteomes" id="UP000266178"/>
    </source>
</evidence>
<dbReference type="InterPro" id="IPR056003">
    <property type="entry name" value="CT398_CC_hairpin"/>
</dbReference>
<dbReference type="Gene3D" id="1.10.287.1490">
    <property type="match status" value="1"/>
</dbReference>